<reference evidence="1 2" key="1">
    <citation type="submission" date="2016-10" db="EMBL/GenBank/DDBJ databases">
        <authorList>
            <person name="de Groot N.N."/>
        </authorList>
    </citation>
    <scope>NUCLEOTIDE SEQUENCE [LARGE SCALE GENOMIC DNA]</scope>
    <source>
        <strain evidence="1 2">ATCC 35958</strain>
    </source>
</reference>
<dbReference type="AlphaFoldDB" id="A0A1H9NCH9"/>
<gene>
    <name evidence="1" type="ORF">SAMN02982919_02165</name>
</gene>
<dbReference type="OrthoDB" id="8951748at2"/>
<keyword evidence="2" id="KW-1185">Reference proteome</keyword>
<dbReference type="Pfam" id="PF18897">
    <property type="entry name" value="Gp3-like"/>
    <property type="match status" value="1"/>
</dbReference>
<accession>A0A1H9NCH9</accession>
<proteinExistence type="predicted"/>
<protein>
    <submittedName>
        <fullName evidence="1">Uncharacterized protein</fullName>
    </submittedName>
</protein>
<dbReference type="Proteomes" id="UP000199766">
    <property type="component" value="Unassembled WGS sequence"/>
</dbReference>
<evidence type="ECO:0000313" key="1">
    <source>
        <dbReference type="EMBL" id="SER33467.1"/>
    </source>
</evidence>
<sequence length="474" mass="52802">MASFLAEVVAQNNVAAGFSVSGKIRAGFKAPTKATLENAQAVEIFRKVQEGKMSFQQAANEIKQKTGISNPFYPRNTPHFHAHPWDMESGKIASDKLMKLYGEKRDNDQEPRLYRFPVVFPDVGRNGIDTILGSGLAVRGPGMIGYRSQYSDDGVRSCVYLPPVVPNADTKRKQFVRRQFVIRSVCDTEKCVEYATGACRFAGTLRFYIPGMSGAGVFSLETGSTQAASEIYLRLTSILQECGRLPNFTPDGSPVFYITKAKKPRVHYDENGVKKQGDQWVVVLETEIDLTKVRQQQERRLLAAPKAPQKVVLPSSWLQSDDEDYDDAGGQVYGAAPAFMLENAPEIAPPKKPLSDLDRLNERADVYGIRRKVEEWATMRYGEGWNASDKVNLVCENFFAIEAKFSVNTAQFLDLQILVQDKGIPYQDVALPYIKHKFGGFGTGETLHQILNHLDELLEQGADSAISVMKNEIP</sequence>
<evidence type="ECO:0000313" key="2">
    <source>
        <dbReference type="Proteomes" id="UP000199766"/>
    </source>
</evidence>
<dbReference type="InterPro" id="IPR043991">
    <property type="entry name" value="Gp3-like"/>
</dbReference>
<dbReference type="EMBL" id="FOGD01000007">
    <property type="protein sequence ID" value="SER33467.1"/>
    <property type="molecule type" value="Genomic_DNA"/>
</dbReference>
<name>A0A1H9NCH9_9BURK</name>
<organism evidence="1 2">
    <name type="scientific">Giesbergeria anulus</name>
    <dbReference type="NCBI Taxonomy" id="180197"/>
    <lineage>
        <taxon>Bacteria</taxon>
        <taxon>Pseudomonadati</taxon>
        <taxon>Pseudomonadota</taxon>
        <taxon>Betaproteobacteria</taxon>
        <taxon>Burkholderiales</taxon>
        <taxon>Comamonadaceae</taxon>
        <taxon>Giesbergeria</taxon>
    </lineage>
</organism>
<dbReference type="RefSeq" id="WP_091457323.1">
    <property type="nucleotide sequence ID" value="NZ_FOGD01000007.1"/>
</dbReference>